<evidence type="ECO:0000256" key="3">
    <source>
        <dbReference type="ARBA" id="ARBA00023125"/>
    </source>
</evidence>
<keyword evidence="8" id="KW-0547">Nucleotide-binding</keyword>
<dbReference type="OrthoDB" id="5293449at2"/>
<dbReference type="InterPro" id="IPR010994">
    <property type="entry name" value="RuvA_2-like"/>
</dbReference>
<sequence>MIHAVKGILEKIENGKIYINVNGIIYEVVVGNTGDLESKINEEVYILTKLIVSDDGLTLYGFSTPERLKLFEKLISVNKLGPKSALKILASNSVEEIVSAIVNEDVSRLSKMPGIGSKTAERIIMELKDSLKEFDLTLSEIDKKTIEAIEALVTLGFSKSQATKAVKKAAKNENSLDDIIRKALKYLSNK</sequence>
<comment type="similarity">
    <text evidence="6">Belongs to the RuvA family.</text>
</comment>
<keyword evidence="8" id="KW-0378">Hydrolase</keyword>
<dbReference type="SUPFAM" id="SSF50249">
    <property type="entry name" value="Nucleic acid-binding proteins"/>
    <property type="match status" value="1"/>
</dbReference>
<comment type="function">
    <text evidence="6">The RuvA-RuvB-RuvC complex processes Holliday junction (HJ) DNA during genetic recombination and DNA repair, while the RuvA-RuvB complex plays an important role in the rescue of blocked DNA replication forks via replication fork reversal (RFR). RuvA specifically binds to HJ cruciform DNA, conferring on it an open structure. The RuvB hexamer acts as an ATP-dependent pump, pulling dsDNA into and through the RuvAB complex. HJ branch migration allows RuvC to scan DNA until it finds its consensus sequence, where it cleaves and resolves the cruciform DNA.</text>
</comment>
<name>A0A1M5TK51_9BACT</name>
<comment type="subcellular location">
    <subcellularLocation>
        <location evidence="6">Cytoplasm</location>
    </subcellularLocation>
</comment>
<keyword evidence="2 6" id="KW-0227">DNA damage</keyword>
<dbReference type="GO" id="GO:0009378">
    <property type="term" value="F:four-way junction helicase activity"/>
    <property type="evidence" value="ECO:0007669"/>
    <property type="project" value="InterPro"/>
</dbReference>
<dbReference type="HAMAP" id="MF_00031">
    <property type="entry name" value="DNA_HJ_migration_RuvA"/>
    <property type="match status" value="1"/>
</dbReference>
<keyword evidence="4 6" id="KW-0233">DNA recombination</keyword>
<dbReference type="GO" id="GO:0006310">
    <property type="term" value="P:DNA recombination"/>
    <property type="evidence" value="ECO:0007669"/>
    <property type="project" value="UniProtKB-UniRule"/>
</dbReference>
<dbReference type="RefSeq" id="WP_073073456.1">
    <property type="nucleotide sequence ID" value="NZ_FQXN01000005.1"/>
</dbReference>
<dbReference type="CDD" id="cd14332">
    <property type="entry name" value="UBA_RuvA_C"/>
    <property type="match status" value="1"/>
</dbReference>
<comment type="caution">
    <text evidence="6">Lacks conserved residue(s) required for the propagation of feature annotation.</text>
</comment>
<dbReference type="GO" id="GO:0009379">
    <property type="term" value="C:Holliday junction helicase complex"/>
    <property type="evidence" value="ECO:0007669"/>
    <property type="project" value="InterPro"/>
</dbReference>
<dbReference type="GO" id="GO:0006281">
    <property type="term" value="P:DNA repair"/>
    <property type="evidence" value="ECO:0007669"/>
    <property type="project" value="UniProtKB-UniRule"/>
</dbReference>
<dbReference type="SUPFAM" id="SSF47781">
    <property type="entry name" value="RuvA domain 2-like"/>
    <property type="match status" value="1"/>
</dbReference>
<dbReference type="Gene3D" id="1.10.8.10">
    <property type="entry name" value="DNA helicase RuvA subunit, C-terminal domain"/>
    <property type="match status" value="1"/>
</dbReference>
<keyword evidence="5 6" id="KW-0234">DNA repair</keyword>
<dbReference type="Pfam" id="PF07499">
    <property type="entry name" value="RuvA_C"/>
    <property type="match status" value="1"/>
</dbReference>
<evidence type="ECO:0000256" key="6">
    <source>
        <dbReference type="HAMAP-Rule" id="MF_00031"/>
    </source>
</evidence>
<dbReference type="InterPro" id="IPR003583">
    <property type="entry name" value="Hlx-hairpin-Hlx_DNA-bd_motif"/>
</dbReference>
<dbReference type="AlphaFoldDB" id="A0A1M5TK51"/>
<keyword evidence="1 6" id="KW-0963">Cytoplasm</keyword>
<dbReference type="InterPro" id="IPR011114">
    <property type="entry name" value="RuvA_C"/>
</dbReference>
<evidence type="ECO:0000256" key="4">
    <source>
        <dbReference type="ARBA" id="ARBA00023172"/>
    </source>
</evidence>
<dbReference type="EMBL" id="FQXN01000005">
    <property type="protein sequence ID" value="SHH51084.1"/>
    <property type="molecule type" value="Genomic_DNA"/>
</dbReference>
<dbReference type="InterPro" id="IPR036267">
    <property type="entry name" value="RuvA_C_sf"/>
</dbReference>
<dbReference type="Gene3D" id="2.40.50.140">
    <property type="entry name" value="Nucleic acid-binding proteins"/>
    <property type="match status" value="1"/>
</dbReference>
<dbReference type="Gene3D" id="1.10.150.20">
    <property type="entry name" value="5' to 3' exonuclease, C-terminal subdomain"/>
    <property type="match status" value="1"/>
</dbReference>
<dbReference type="STRING" id="1123380.SAMN02745199_1359"/>
<dbReference type="SUPFAM" id="SSF46929">
    <property type="entry name" value="DNA helicase RuvA subunit, C-terminal domain"/>
    <property type="match status" value="1"/>
</dbReference>
<evidence type="ECO:0000256" key="1">
    <source>
        <dbReference type="ARBA" id="ARBA00022490"/>
    </source>
</evidence>
<dbReference type="GO" id="GO:0005737">
    <property type="term" value="C:cytoplasm"/>
    <property type="evidence" value="ECO:0007669"/>
    <property type="project" value="UniProtKB-SubCell"/>
</dbReference>
<dbReference type="SMART" id="SM00278">
    <property type="entry name" value="HhH1"/>
    <property type="match status" value="2"/>
</dbReference>
<organism evidence="8 9">
    <name type="scientific">Thermosipho atlanticus DSM 15807</name>
    <dbReference type="NCBI Taxonomy" id="1123380"/>
    <lineage>
        <taxon>Bacteria</taxon>
        <taxon>Thermotogati</taxon>
        <taxon>Thermotogota</taxon>
        <taxon>Thermotogae</taxon>
        <taxon>Thermotogales</taxon>
        <taxon>Fervidobacteriaceae</taxon>
        <taxon>Thermosipho</taxon>
    </lineage>
</organism>
<reference evidence="9" key="1">
    <citation type="submission" date="2016-11" db="EMBL/GenBank/DDBJ databases">
        <authorList>
            <person name="Varghese N."/>
            <person name="Submissions S."/>
        </authorList>
    </citation>
    <scope>NUCLEOTIDE SEQUENCE [LARGE SCALE GENOMIC DNA]</scope>
    <source>
        <strain evidence="9">DSM 15807</strain>
    </source>
</reference>
<accession>A0A1M5TK51</accession>
<gene>
    <name evidence="6" type="primary">ruvA</name>
    <name evidence="8" type="ORF">SAMN02745199_1359</name>
</gene>
<dbReference type="Pfam" id="PF01330">
    <property type="entry name" value="RuvA_N"/>
    <property type="match status" value="1"/>
</dbReference>
<dbReference type="Pfam" id="PF14520">
    <property type="entry name" value="HHH_5"/>
    <property type="match status" value="1"/>
</dbReference>
<dbReference type="GO" id="GO:0005524">
    <property type="term" value="F:ATP binding"/>
    <property type="evidence" value="ECO:0007669"/>
    <property type="project" value="InterPro"/>
</dbReference>
<keyword evidence="9" id="KW-1185">Reference proteome</keyword>
<evidence type="ECO:0000256" key="2">
    <source>
        <dbReference type="ARBA" id="ARBA00022763"/>
    </source>
</evidence>
<dbReference type="GO" id="GO:0048476">
    <property type="term" value="C:Holliday junction resolvase complex"/>
    <property type="evidence" value="ECO:0007669"/>
    <property type="project" value="UniProtKB-UniRule"/>
</dbReference>
<comment type="domain">
    <text evidence="6">Has three domains with a flexible linker between the domains II and III and assumes an 'L' shape. Domain III is highly mobile and contacts RuvB.</text>
</comment>
<feature type="region of interest" description="Domain III" evidence="6">
    <location>
        <begin position="140"/>
        <end position="190"/>
    </location>
</feature>
<evidence type="ECO:0000256" key="5">
    <source>
        <dbReference type="ARBA" id="ARBA00023204"/>
    </source>
</evidence>
<evidence type="ECO:0000313" key="8">
    <source>
        <dbReference type="EMBL" id="SHH51084.1"/>
    </source>
</evidence>
<dbReference type="PROSITE" id="PS50030">
    <property type="entry name" value="UBA"/>
    <property type="match status" value="1"/>
</dbReference>
<proteinExistence type="inferred from homology"/>
<dbReference type="GO" id="GO:0000400">
    <property type="term" value="F:four-way junction DNA binding"/>
    <property type="evidence" value="ECO:0007669"/>
    <property type="project" value="UniProtKB-UniRule"/>
</dbReference>
<comment type="subunit">
    <text evidence="6">Homotetramer. Forms an RuvA(8)-RuvB(12)-Holliday junction (HJ) complex. HJ DNA is sandwiched between 2 RuvA tetramers; dsDNA enters through RuvA and exits via RuvB. An RuvB hexamer assembles on each DNA strand where it exits the tetramer. Each RuvB hexamer is contacted by two RuvA subunits (via domain III) on 2 adjacent RuvB subunits; this complex drives branch migration. In the full resolvosome a probable DNA-RuvA(4)-RuvB(12)-RuvC(2) complex forms which resolves the HJ.</text>
</comment>
<dbReference type="NCBIfam" id="TIGR00084">
    <property type="entry name" value="ruvA"/>
    <property type="match status" value="1"/>
</dbReference>
<evidence type="ECO:0000259" key="7">
    <source>
        <dbReference type="PROSITE" id="PS50030"/>
    </source>
</evidence>
<dbReference type="Proteomes" id="UP000242592">
    <property type="component" value="Unassembled WGS sequence"/>
</dbReference>
<dbReference type="InterPro" id="IPR015940">
    <property type="entry name" value="UBA"/>
</dbReference>
<dbReference type="InterPro" id="IPR013849">
    <property type="entry name" value="DNA_helicase_Holl-junc_RuvA_I"/>
</dbReference>
<evidence type="ECO:0000313" key="9">
    <source>
        <dbReference type="Proteomes" id="UP000242592"/>
    </source>
</evidence>
<feature type="domain" description="UBA" evidence="7">
    <location>
        <begin position="140"/>
        <end position="190"/>
    </location>
</feature>
<keyword evidence="3 6" id="KW-0238">DNA-binding</keyword>
<protein>
    <recommendedName>
        <fullName evidence="6">Holliday junction branch migration complex subunit RuvA</fullName>
    </recommendedName>
</protein>
<dbReference type="InterPro" id="IPR012340">
    <property type="entry name" value="NA-bd_OB-fold"/>
</dbReference>
<keyword evidence="8" id="KW-0347">Helicase</keyword>
<dbReference type="InterPro" id="IPR000085">
    <property type="entry name" value="RuvA"/>
</dbReference>
<keyword evidence="8" id="KW-0067">ATP-binding</keyword>